<accession>A0ABU9VEB6</accession>
<gene>
    <name evidence="2" type="ORF">MKY91_03525</name>
</gene>
<dbReference type="RefSeq" id="WP_343129376.1">
    <property type="nucleotide sequence ID" value="NZ_JBCITK010000001.1"/>
</dbReference>
<proteinExistence type="predicted"/>
<dbReference type="PROSITE" id="PS51257">
    <property type="entry name" value="PROKAR_LIPOPROTEIN"/>
    <property type="match status" value="1"/>
</dbReference>
<evidence type="ECO:0000313" key="2">
    <source>
        <dbReference type="EMBL" id="MEN0642237.1"/>
    </source>
</evidence>
<keyword evidence="1" id="KW-0732">Signal</keyword>
<comment type="caution">
    <text evidence="2">The sequence shown here is derived from an EMBL/GenBank/DDBJ whole genome shotgun (WGS) entry which is preliminary data.</text>
</comment>
<dbReference type="PANTHER" id="PTHR37507:SF2">
    <property type="entry name" value="SPORULATION PROTEIN YDCC"/>
    <property type="match status" value="1"/>
</dbReference>
<dbReference type="Gene3D" id="2.50.20.10">
    <property type="entry name" value="Lipoprotein localisation LolA/LolB/LppX"/>
    <property type="match status" value="1"/>
</dbReference>
<dbReference type="Proteomes" id="UP001418796">
    <property type="component" value="Unassembled WGS sequence"/>
</dbReference>
<dbReference type="InterPro" id="IPR029046">
    <property type="entry name" value="LolA/LolB/LppX"/>
</dbReference>
<sequence length="337" mass="37921">MKRVSWFFLVSVLMMVVLAGCGEKTQEDVLEDLGTTLEELTGYKAKATMQLETGNEPQTYDVEVWYQKEGFYRVMLNNKDKDQSQIILRNDDGVFVLTPALNKSFRFQSDWPKTTSQSYLYESLVADILTDQERVFSQDEDHYTFETATNYQNKNLNKQEIQLNKKDLSPVKVEILDAEQSPLVTLDFTEFDKNATFNDDDFEMERNMTGAQLSEPTLASGQEEEMEILYPMYVPDGTSASSSKEVETDDGTSYVQEYTGDKSFTLIQSQADAVPASTTSTNMAEGQPVDLGFTIGVQTGDALMWSHGGSEFYLASSDLELEEMASVARSVYGTTEK</sequence>
<keyword evidence="3" id="KW-1185">Reference proteome</keyword>
<reference evidence="2 3" key="1">
    <citation type="submission" date="2024-03" db="EMBL/GenBank/DDBJ databases">
        <title>Bacilli Hybrid Assemblies.</title>
        <authorList>
            <person name="Kovac J."/>
        </authorList>
    </citation>
    <scope>NUCLEOTIDE SEQUENCE [LARGE SCALE GENOMIC DNA]</scope>
    <source>
        <strain evidence="2 3">FSL R7-0666</strain>
    </source>
</reference>
<dbReference type="PANTHER" id="PTHR37507">
    <property type="entry name" value="SPORULATION PROTEIN YDCC"/>
    <property type="match status" value="1"/>
</dbReference>
<dbReference type="InterPro" id="IPR052944">
    <property type="entry name" value="Sporulation_related"/>
</dbReference>
<name>A0ABU9VEB6_9BACI</name>
<protein>
    <submittedName>
        <fullName evidence="2">Outer membrane lipoprotein carrier protein LolA</fullName>
    </submittedName>
</protein>
<feature type="signal peptide" evidence="1">
    <location>
        <begin position="1"/>
        <end position="19"/>
    </location>
</feature>
<keyword evidence="2" id="KW-0449">Lipoprotein</keyword>
<feature type="chain" id="PRO_5047064391" evidence="1">
    <location>
        <begin position="20"/>
        <end position="337"/>
    </location>
</feature>
<dbReference type="EMBL" id="JBCITK010000001">
    <property type="protein sequence ID" value="MEN0642237.1"/>
    <property type="molecule type" value="Genomic_DNA"/>
</dbReference>
<evidence type="ECO:0000256" key="1">
    <source>
        <dbReference type="SAM" id="SignalP"/>
    </source>
</evidence>
<evidence type="ECO:0000313" key="3">
    <source>
        <dbReference type="Proteomes" id="UP001418796"/>
    </source>
</evidence>
<dbReference type="SUPFAM" id="SSF89392">
    <property type="entry name" value="Prokaryotic lipoproteins and lipoprotein localization factors"/>
    <property type="match status" value="1"/>
</dbReference>
<organism evidence="2 3">
    <name type="scientific">Alkalicoccobacillus gibsonii</name>
    <dbReference type="NCBI Taxonomy" id="79881"/>
    <lineage>
        <taxon>Bacteria</taxon>
        <taxon>Bacillati</taxon>
        <taxon>Bacillota</taxon>
        <taxon>Bacilli</taxon>
        <taxon>Bacillales</taxon>
        <taxon>Bacillaceae</taxon>
        <taxon>Alkalicoccobacillus</taxon>
    </lineage>
</organism>